<evidence type="ECO:0000256" key="5">
    <source>
        <dbReference type="ARBA" id="ARBA00023136"/>
    </source>
</evidence>
<feature type="transmembrane region" description="Helical" evidence="6">
    <location>
        <begin position="56"/>
        <end position="73"/>
    </location>
</feature>
<organism evidence="7 8">
    <name type="scientific">Candidatus Methanofastidiosum methylothiophilum</name>
    <dbReference type="NCBI Taxonomy" id="1705564"/>
    <lineage>
        <taxon>Archaea</taxon>
        <taxon>Methanobacteriati</taxon>
        <taxon>Methanobacteriota</taxon>
        <taxon>Stenosarchaea group</taxon>
        <taxon>Candidatus Methanofastidiosia</taxon>
        <taxon>Candidatus Methanofastidiosales</taxon>
        <taxon>Candidatus Methanofastidiosaceae</taxon>
        <taxon>Candidatus Methanofastidiosum</taxon>
    </lineage>
</organism>
<evidence type="ECO:0000256" key="3">
    <source>
        <dbReference type="ARBA" id="ARBA00022692"/>
    </source>
</evidence>
<dbReference type="Pfam" id="PF04066">
    <property type="entry name" value="MrpF_PhaF"/>
    <property type="match status" value="1"/>
</dbReference>
<keyword evidence="2" id="KW-1003">Cell membrane</keyword>
<sequence>MNKNNILLVLILAIILVVGHYLQLKDYYVYVMLIGLGVAIMSGLRVTTFRGVCNSLAGASAAEIGVATGFMIVGKMYEIPYFSDIAIYLLLLGPVGTLIISRFFRGGIAE</sequence>
<comment type="caution">
    <text evidence="7">The sequence shown here is derived from an EMBL/GenBank/DDBJ whole genome shotgun (WGS) entry which is preliminary data.</text>
</comment>
<dbReference type="Proteomes" id="UP000075398">
    <property type="component" value="Unassembled WGS sequence"/>
</dbReference>
<evidence type="ECO:0000256" key="6">
    <source>
        <dbReference type="SAM" id="Phobius"/>
    </source>
</evidence>
<feature type="transmembrane region" description="Helical" evidence="6">
    <location>
        <begin position="27"/>
        <end position="44"/>
    </location>
</feature>
<evidence type="ECO:0000313" key="8">
    <source>
        <dbReference type="Proteomes" id="UP000075398"/>
    </source>
</evidence>
<dbReference type="GO" id="GO:0015075">
    <property type="term" value="F:monoatomic ion transmembrane transporter activity"/>
    <property type="evidence" value="ECO:0007669"/>
    <property type="project" value="InterPro"/>
</dbReference>
<keyword evidence="5 6" id="KW-0472">Membrane</keyword>
<evidence type="ECO:0000313" key="7">
    <source>
        <dbReference type="EMBL" id="KYC48894.1"/>
    </source>
</evidence>
<name>A0A150IW58_9EURY</name>
<evidence type="ECO:0000256" key="1">
    <source>
        <dbReference type="ARBA" id="ARBA00004651"/>
    </source>
</evidence>
<feature type="transmembrane region" description="Helical" evidence="6">
    <location>
        <begin position="5"/>
        <end position="21"/>
    </location>
</feature>
<dbReference type="GO" id="GO:0005886">
    <property type="term" value="C:plasma membrane"/>
    <property type="evidence" value="ECO:0007669"/>
    <property type="project" value="UniProtKB-SubCell"/>
</dbReference>
<feature type="transmembrane region" description="Helical" evidence="6">
    <location>
        <begin position="85"/>
        <end position="104"/>
    </location>
</feature>
<gene>
    <name evidence="7" type="ORF">AMQ22_01803</name>
</gene>
<keyword evidence="3 6" id="KW-0812">Transmembrane</keyword>
<protein>
    <submittedName>
        <fullName evidence="7">Hydrogenase subunit EhbB</fullName>
    </submittedName>
</protein>
<accession>A0A150IW58</accession>
<evidence type="ECO:0000256" key="2">
    <source>
        <dbReference type="ARBA" id="ARBA00022475"/>
    </source>
</evidence>
<keyword evidence="4 6" id="KW-1133">Transmembrane helix</keyword>
<dbReference type="EMBL" id="LNGC01000118">
    <property type="protein sequence ID" value="KYC48894.1"/>
    <property type="molecule type" value="Genomic_DNA"/>
</dbReference>
<evidence type="ECO:0000256" key="4">
    <source>
        <dbReference type="ARBA" id="ARBA00022989"/>
    </source>
</evidence>
<dbReference type="InterPro" id="IPR007208">
    <property type="entry name" value="MrpF/PhaF-like"/>
</dbReference>
<comment type="subcellular location">
    <subcellularLocation>
        <location evidence="1">Cell membrane</location>
        <topology evidence="1">Multi-pass membrane protein</topology>
    </subcellularLocation>
</comment>
<proteinExistence type="predicted"/>
<dbReference type="AlphaFoldDB" id="A0A150IW58"/>
<reference evidence="7 8" key="1">
    <citation type="journal article" date="2016" name="ISME J.">
        <title>Chasing the elusive Euryarchaeota class WSA2: genomes reveal a uniquely fastidious methyl-reducing methanogen.</title>
        <authorList>
            <person name="Nobu M.K."/>
            <person name="Narihiro T."/>
            <person name="Kuroda K."/>
            <person name="Mei R."/>
            <person name="Liu W.T."/>
        </authorList>
    </citation>
    <scope>NUCLEOTIDE SEQUENCE [LARGE SCALE GENOMIC DNA]</scope>
    <source>
        <strain evidence="7">U1lsi0528_Bin055</strain>
    </source>
</reference>